<gene>
    <name evidence="1" type="ORF">CR205_14490</name>
</gene>
<comment type="caution">
    <text evidence="1">The sequence shown here is derived from an EMBL/GenBank/DDBJ whole genome shotgun (WGS) entry which is preliminary data.</text>
</comment>
<dbReference type="EMBL" id="PDOF01000002">
    <property type="protein sequence ID" value="PYZ96882.1"/>
    <property type="molecule type" value="Genomic_DNA"/>
</dbReference>
<dbReference type="AlphaFoldDB" id="A0A2W0HIS2"/>
<protein>
    <submittedName>
        <fullName evidence="1">FbpB family small basic protein</fullName>
    </submittedName>
</protein>
<dbReference type="Pfam" id="PF13040">
    <property type="entry name" value="Fur_reg_FbpB"/>
    <property type="match status" value="1"/>
</dbReference>
<accession>A0A2W0HIS2</accession>
<name>A0A2W0HIS2_9BACI</name>
<dbReference type="InterPro" id="IPR025004">
    <property type="entry name" value="SenN/SenS"/>
</dbReference>
<evidence type="ECO:0000313" key="1">
    <source>
        <dbReference type="EMBL" id="PYZ96882.1"/>
    </source>
</evidence>
<sequence length="49" mass="5959">MKMRKRFHRTFEELVQENKTQLMNDPNALLQIDKKVDDKHAEDKRSTED</sequence>
<evidence type="ECO:0000313" key="2">
    <source>
        <dbReference type="Proteomes" id="UP000248066"/>
    </source>
</evidence>
<dbReference type="Proteomes" id="UP000248066">
    <property type="component" value="Unassembled WGS sequence"/>
</dbReference>
<organism evidence="1 2">
    <name type="scientific">Alteribacter lacisalsi</name>
    <dbReference type="NCBI Taxonomy" id="2045244"/>
    <lineage>
        <taxon>Bacteria</taxon>
        <taxon>Bacillati</taxon>
        <taxon>Bacillota</taxon>
        <taxon>Bacilli</taxon>
        <taxon>Bacillales</taxon>
        <taxon>Bacillaceae</taxon>
        <taxon>Alteribacter</taxon>
    </lineage>
</organism>
<reference evidence="1 2" key="1">
    <citation type="submission" date="2017-10" db="EMBL/GenBank/DDBJ databases">
        <title>Bacillus sp. nov., a halophilic bacterium isolated from a Yangshapao Lake.</title>
        <authorList>
            <person name="Wang H."/>
        </authorList>
    </citation>
    <scope>NUCLEOTIDE SEQUENCE [LARGE SCALE GENOMIC DNA]</scope>
    <source>
        <strain evidence="1 2">YSP-3</strain>
    </source>
</reference>
<keyword evidence="2" id="KW-1185">Reference proteome</keyword>
<proteinExistence type="predicted"/>